<organism evidence="2 3">
    <name type="scientific">Prauserella halophila</name>
    <dbReference type="NCBI Taxonomy" id="185641"/>
    <lineage>
        <taxon>Bacteria</taxon>
        <taxon>Bacillati</taxon>
        <taxon>Actinomycetota</taxon>
        <taxon>Actinomycetes</taxon>
        <taxon>Pseudonocardiales</taxon>
        <taxon>Pseudonocardiaceae</taxon>
        <taxon>Prauserella</taxon>
    </lineage>
</organism>
<proteinExistence type="predicted"/>
<gene>
    <name evidence="2" type="primary">iaaH</name>
    <name evidence="2" type="ORF">GCM10009676_38700</name>
</gene>
<keyword evidence="2" id="KW-0378">Hydrolase</keyword>
<dbReference type="InterPro" id="IPR020556">
    <property type="entry name" value="Amidase_CS"/>
</dbReference>
<dbReference type="EMBL" id="BAAALN010000016">
    <property type="protein sequence ID" value="GAA1248623.1"/>
    <property type="molecule type" value="Genomic_DNA"/>
</dbReference>
<accession>A0ABN1WJ33</accession>
<evidence type="ECO:0000313" key="2">
    <source>
        <dbReference type="EMBL" id="GAA1248623.1"/>
    </source>
</evidence>
<protein>
    <submittedName>
        <fullName evidence="2">Indoleacetamide hydrolase</fullName>
    </submittedName>
</protein>
<reference evidence="2 3" key="1">
    <citation type="journal article" date="2019" name="Int. J. Syst. Evol. Microbiol.">
        <title>The Global Catalogue of Microorganisms (GCM) 10K type strain sequencing project: providing services to taxonomists for standard genome sequencing and annotation.</title>
        <authorList>
            <consortium name="The Broad Institute Genomics Platform"/>
            <consortium name="The Broad Institute Genome Sequencing Center for Infectious Disease"/>
            <person name="Wu L."/>
            <person name="Ma J."/>
        </authorList>
    </citation>
    <scope>NUCLEOTIDE SEQUENCE [LARGE SCALE GENOMIC DNA]</scope>
    <source>
        <strain evidence="2 3">JCM 13023</strain>
    </source>
</reference>
<dbReference type="Gene3D" id="3.90.1300.10">
    <property type="entry name" value="Amidase signature (AS) domain"/>
    <property type="match status" value="1"/>
</dbReference>
<dbReference type="PROSITE" id="PS00571">
    <property type="entry name" value="AMIDASES"/>
    <property type="match status" value="1"/>
</dbReference>
<evidence type="ECO:0000313" key="3">
    <source>
        <dbReference type="Proteomes" id="UP001500653"/>
    </source>
</evidence>
<name>A0ABN1WJ33_9PSEU</name>
<dbReference type="InterPro" id="IPR000120">
    <property type="entry name" value="Amidase"/>
</dbReference>
<feature type="domain" description="Amidase" evidence="1">
    <location>
        <begin position="51"/>
        <end position="434"/>
    </location>
</feature>
<comment type="caution">
    <text evidence="2">The sequence shown here is derived from an EMBL/GenBank/DDBJ whole genome shotgun (WGS) entry which is preliminary data.</text>
</comment>
<dbReference type="Pfam" id="PF01425">
    <property type="entry name" value="Amidase"/>
    <property type="match status" value="1"/>
</dbReference>
<dbReference type="InterPro" id="IPR036928">
    <property type="entry name" value="AS_sf"/>
</dbReference>
<dbReference type="PANTHER" id="PTHR11895:SF151">
    <property type="entry name" value="GLUTAMYL-TRNA(GLN) AMIDOTRANSFERASE SUBUNIT A"/>
    <property type="match status" value="1"/>
</dbReference>
<dbReference type="RefSeq" id="WP_253865764.1">
    <property type="nucleotide sequence ID" value="NZ_BAAALN010000016.1"/>
</dbReference>
<dbReference type="InterPro" id="IPR023631">
    <property type="entry name" value="Amidase_dom"/>
</dbReference>
<sequence>MIDLTATEARRMIDDGALDAEEYRQALHDRGEQVQDYNALTTLLADPIKQTGQDGLLAGVPVVVKDSIDVAGVASTAGTPALADNIASRHAPLVQRLVEAGAVVAGKTVMHELSLGGTSHSGLHGVPKNPWAPQRISGGSSGGSAAAVALGIAPISIGADTGGSVRVPAALCGVLGFRPSVGRYPEGGTVPLAPTRDTAGPIARSMEDILAVDAVLSGRSAHEPGRSTSPVTLGISPSHRHDLDSDVSAVLAATLHRLGEREVRIVTVDVDDLIDRAHDIAFALVWGEAEEALQRYFDEHGGISLAAVLDQVCLPDVASALRTGLGSATSARYQAALLARHALQEEFVSRLRDAGAAGLIFPTTPVVAPGLDEEHTIQLNGRPVPTFATLIRHGDFGGTLGLPGISLPAGRGPDSCLPVGIELTCPPGDDDRLLVLAAQLAPQILDTTSPNHLVPVPNRLFAS</sequence>
<evidence type="ECO:0000259" key="1">
    <source>
        <dbReference type="Pfam" id="PF01425"/>
    </source>
</evidence>
<keyword evidence="3" id="KW-1185">Reference proteome</keyword>
<dbReference type="PANTHER" id="PTHR11895">
    <property type="entry name" value="TRANSAMIDASE"/>
    <property type="match status" value="1"/>
</dbReference>
<dbReference type="SUPFAM" id="SSF75304">
    <property type="entry name" value="Amidase signature (AS) enzymes"/>
    <property type="match status" value="1"/>
</dbReference>
<dbReference type="GO" id="GO:0016787">
    <property type="term" value="F:hydrolase activity"/>
    <property type="evidence" value="ECO:0007669"/>
    <property type="project" value="UniProtKB-KW"/>
</dbReference>
<dbReference type="Proteomes" id="UP001500653">
    <property type="component" value="Unassembled WGS sequence"/>
</dbReference>